<dbReference type="Gene3D" id="3.10.10.10">
    <property type="entry name" value="HIV Type 1 Reverse Transcriptase, subunit A, domain 1"/>
    <property type="match status" value="1"/>
</dbReference>
<comment type="caution">
    <text evidence="2">The sequence shown here is derived from an EMBL/GenBank/DDBJ whole genome shotgun (WGS) entry which is preliminary data.</text>
</comment>
<dbReference type="PANTHER" id="PTHR24559:SF437">
    <property type="entry name" value="RNA-DIRECTED DNA POLYMERASE HOMOLOG"/>
    <property type="match status" value="1"/>
</dbReference>
<name>A0A371GSN6_MUCPR</name>
<evidence type="ECO:0000259" key="1">
    <source>
        <dbReference type="Pfam" id="PF00078"/>
    </source>
</evidence>
<evidence type="ECO:0000313" key="2">
    <source>
        <dbReference type="EMBL" id="RDX93476.1"/>
    </source>
</evidence>
<dbReference type="Proteomes" id="UP000257109">
    <property type="component" value="Unassembled WGS sequence"/>
</dbReference>
<dbReference type="AlphaFoldDB" id="A0A371GSN6"/>
<proteinExistence type="predicted"/>
<feature type="domain" description="Reverse transcriptase" evidence="1">
    <location>
        <begin position="14"/>
        <end position="75"/>
    </location>
</feature>
<gene>
    <name evidence="2" type="ORF">CR513_24263</name>
</gene>
<protein>
    <recommendedName>
        <fullName evidence="1">Reverse transcriptase domain-containing protein</fullName>
    </recommendedName>
</protein>
<sequence>MICEGKHKSLCYTIPKKDGTWRVHVDCQAINKITIRYRHHIHRLEDMLDELHSSCYFSKINLKSGYHQIMIRGEDE</sequence>
<dbReference type="InterPro" id="IPR053134">
    <property type="entry name" value="RNA-dir_DNA_polymerase"/>
</dbReference>
<dbReference type="PANTHER" id="PTHR24559">
    <property type="entry name" value="TRANSPOSON TY3-I GAG-POL POLYPROTEIN"/>
    <property type="match status" value="1"/>
</dbReference>
<dbReference type="SUPFAM" id="SSF56672">
    <property type="entry name" value="DNA/RNA polymerases"/>
    <property type="match status" value="1"/>
</dbReference>
<organism evidence="2 3">
    <name type="scientific">Mucuna pruriens</name>
    <name type="common">Velvet bean</name>
    <name type="synonym">Dolichos pruriens</name>
    <dbReference type="NCBI Taxonomy" id="157652"/>
    <lineage>
        <taxon>Eukaryota</taxon>
        <taxon>Viridiplantae</taxon>
        <taxon>Streptophyta</taxon>
        <taxon>Embryophyta</taxon>
        <taxon>Tracheophyta</taxon>
        <taxon>Spermatophyta</taxon>
        <taxon>Magnoliopsida</taxon>
        <taxon>eudicotyledons</taxon>
        <taxon>Gunneridae</taxon>
        <taxon>Pentapetalae</taxon>
        <taxon>rosids</taxon>
        <taxon>fabids</taxon>
        <taxon>Fabales</taxon>
        <taxon>Fabaceae</taxon>
        <taxon>Papilionoideae</taxon>
        <taxon>50 kb inversion clade</taxon>
        <taxon>NPAAA clade</taxon>
        <taxon>indigoferoid/millettioid clade</taxon>
        <taxon>Phaseoleae</taxon>
        <taxon>Mucuna</taxon>
    </lineage>
</organism>
<dbReference type="InterPro" id="IPR000477">
    <property type="entry name" value="RT_dom"/>
</dbReference>
<dbReference type="Pfam" id="PF00078">
    <property type="entry name" value="RVT_1"/>
    <property type="match status" value="1"/>
</dbReference>
<dbReference type="Gene3D" id="3.30.70.270">
    <property type="match status" value="1"/>
</dbReference>
<accession>A0A371GSN6</accession>
<dbReference type="EMBL" id="QJKJ01004601">
    <property type="protein sequence ID" value="RDX93476.1"/>
    <property type="molecule type" value="Genomic_DNA"/>
</dbReference>
<dbReference type="InterPro" id="IPR043502">
    <property type="entry name" value="DNA/RNA_pol_sf"/>
</dbReference>
<keyword evidence="3" id="KW-1185">Reference proteome</keyword>
<feature type="non-terminal residue" evidence="2">
    <location>
        <position position="1"/>
    </location>
</feature>
<dbReference type="OrthoDB" id="1924993at2759"/>
<dbReference type="InterPro" id="IPR043128">
    <property type="entry name" value="Rev_trsase/Diguanyl_cyclase"/>
</dbReference>
<reference evidence="2" key="1">
    <citation type="submission" date="2018-05" db="EMBL/GenBank/DDBJ databases">
        <title>Draft genome of Mucuna pruriens seed.</title>
        <authorList>
            <person name="Nnadi N.E."/>
            <person name="Vos R."/>
            <person name="Hasami M.H."/>
            <person name="Devisetty U.K."/>
            <person name="Aguiy J.C."/>
        </authorList>
    </citation>
    <scope>NUCLEOTIDE SEQUENCE [LARGE SCALE GENOMIC DNA]</scope>
    <source>
        <strain evidence="2">JCA_2017</strain>
    </source>
</reference>
<evidence type="ECO:0000313" key="3">
    <source>
        <dbReference type="Proteomes" id="UP000257109"/>
    </source>
</evidence>